<comment type="caution">
    <text evidence="5">The sequence shown here is derived from an EMBL/GenBank/DDBJ whole genome shotgun (WGS) entry which is preliminary data.</text>
</comment>
<dbReference type="EMBL" id="BSNM01000009">
    <property type="protein sequence ID" value="GLQ30717.1"/>
    <property type="molecule type" value="Genomic_DNA"/>
</dbReference>
<evidence type="ECO:0000256" key="3">
    <source>
        <dbReference type="SAM" id="SignalP"/>
    </source>
</evidence>
<organism evidence="5 6">
    <name type="scientific">Litoribrevibacter albus</name>
    <dbReference type="NCBI Taxonomy" id="1473156"/>
    <lineage>
        <taxon>Bacteria</taxon>
        <taxon>Pseudomonadati</taxon>
        <taxon>Pseudomonadota</taxon>
        <taxon>Gammaproteobacteria</taxon>
        <taxon>Oceanospirillales</taxon>
        <taxon>Oceanospirillaceae</taxon>
        <taxon>Litoribrevibacter</taxon>
    </lineage>
</organism>
<dbReference type="AlphaFoldDB" id="A0AA37W535"/>
<proteinExistence type="inferred from homology"/>
<dbReference type="SUPFAM" id="SSF53850">
    <property type="entry name" value="Periplasmic binding protein-like II"/>
    <property type="match status" value="1"/>
</dbReference>
<evidence type="ECO:0000313" key="6">
    <source>
        <dbReference type="Proteomes" id="UP001161389"/>
    </source>
</evidence>
<sequence>MKDNVYVSRVLCLLLGFALQSAPDTVFAQESVSISSDIWCPFICGDDQSITGGLLVDVADEVFKQANIALESPLMPLNRAMMLVAKGQVDGIYAPAITDQLIMSETIVASRACFYTHINDDWRFEGIESLPAVTVSIIDSYGYDDGEFDEYVAKNSSNQSKQLDVRVGETAGLTNVQMLLAERIDVLIEHESVMAHLMDEVGGNARNHIRNAGCLNTALPLNIGFGVTNPYSAKWVDIVNQGISQLKASGRLDEIKSRYGLGSASK</sequence>
<feature type="domain" description="Solute-binding protein family 3/N-terminal" evidence="4">
    <location>
        <begin position="39"/>
        <end position="260"/>
    </location>
</feature>
<feature type="chain" id="PRO_5041282501" description="Solute-binding protein family 3/N-terminal domain-containing protein" evidence="3">
    <location>
        <begin position="29"/>
        <end position="266"/>
    </location>
</feature>
<dbReference type="PANTHER" id="PTHR35936:SF25">
    <property type="entry name" value="ABC TRANSPORTER SUBSTRATE-BINDING PROTEIN"/>
    <property type="match status" value="1"/>
</dbReference>
<protein>
    <recommendedName>
        <fullName evidence="4">Solute-binding protein family 3/N-terminal domain-containing protein</fullName>
    </recommendedName>
</protein>
<accession>A0AA37W535</accession>
<keyword evidence="6" id="KW-1185">Reference proteome</keyword>
<feature type="signal peptide" evidence="3">
    <location>
        <begin position="1"/>
        <end position="28"/>
    </location>
</feature>
<evidence type="ECO:0000259" key="4">
    <source>
        <dbReference type="Pfam" id="PF00497"/>
    </source>
</evidence>
<dbReference type="Pfam" id="PF00497">
    <property type="entry name" value="SBP_bac_3"/>
    <property type="match status" value="1"/>
</dbReference>
<evidence type="ECO:0000256" key="2">
    <source>
        <dbReference type="ARBA" id="ARBA00022729"/>
    </source>
</evidence>
<dbReference type="PANTHER" id="PTHR35936">
    <property type="entry name" value="MEMBRANE-BOUND LYTIC MUREIN TRANSGLYCOSYLASE F"/>
    <property type="match status" value="1"/>
</dbReference>
<dbReference type="Gene3D" id="3.40.190.10">
    <property type="entry name" value="Periplasmic binding protein-like II"/>
    <property type="match status" value="2"/>
</dbReference>
<gene>
    <name evidence="5" type="ORF">GCM10007876_11960</name>
</gene>
<reference evidence="5" key="2">
    <citation type="submission" date="2023-01" db="EMBL/GenBank/DDBJ databases">
        <title>Draft genome sequence of Litoribrevibacter albus strain NBRC 110071.</title>
        <authorList>
            <person name="Sun Q."/>
            <person name="Mori K."/>
        </authorList>
    </citation>
    <scope>NUCLEOTIDE SEQUENCE</scope>
    <source>
        <strain evidence="5">NBRC 110071</strain>
    </source>
</reference>
<evidence type="ECO:0000313" key="5">
    <source>
        <dbReference type="EMBL" id="GLQ30717.1"/>
    </source>
</evidence>
<reference evidence="5" key="1">
    <citation type="journal article" date="2014" name="Int. J. Syst. Evol. Microbiol.">
        <title>Complete genome sequence of Corynebacterium casei LMG S-19264T (=DSM 44701T), isolated from a smear-ripened cheese.</title>
        <authorList>
            <consortium name="US DOE Joint Genome Institute (JGI-PGF)"/>
            <person name="Walter F."/>
            <person name="Albersmeier A."/>
            <person name="Kalinowski J."/>
            <person name="Ruckert C."/>
        </authorList>
    </citation>
    <scope>NUCLEOTIDE SEQUENCE</scope>
    <source>
        <strain evidence="5">NBRC 110071</strain>
    </source>
</reference>
<comment type="similarity">
    <text evidence="1">Belongs to the bacterial solute-binding protein 3 family.</text>
</comment>
<keyword evidence="2 3" id="KW-0732">Signal</keyword>
<name>A0AA37W535_9GAMM</name>
<dbReference type="InterPro" id="IPR001638">
    <property type="entry name" value="Solute-binding_3/MltF_N"/>
</dbReference>
<dbReference type="Proteomes" id="UP001161389">
    <property type="component" value="Unassembled WGS sequence"/>
</dbReference>
<dbReference type="RefSeq" id="WP_284379968.1">
    <property type="nucleotide sequence ID" value="NZ_BSNM01000009.1"/>
</dbReference>
<evidence type="ECO:0000256" key="1">
    <source>
        <dbReference type="ARBA" id="ARBA00010333"/>
    </source>
</evidence>